<evidence type="ECO:0000256" key="8">
    <source>
        <dbReference type="ARBA" id="ARBA00023125"/>
    </source>
</evidence>
<name>A0ABD1U3F1_9LAMI</name>
<gene>
    <name evidence="17" type="ORF">Adt_15764</name>
</gene>
<dbReference type="InterPro" id="IPR011011">
    <property type="entry name" value="Znf_FYVE_PHD"/>
</dbReference>
<dbReference type="GO" id="GO:0003677">
    <property type="term" value="F:DNA binding"/>
    <property type="evidence" value="ECO:0007669"/>
    <property type="project" value="UniProtKB-KW"/>
</dbReference>
<feature type="compositionally biased region" description="Basic and acidic residues" evidence="14">
    <location>
        <begin position="130"/>
        <end position="139"/>
    </location>
</feature>
<dbReference type="PROSITE" id="PS50016">
    <property type="entry name" value="ZF_PHD_2"/>
    <property type="match status" value="1"/>
</dbReference>
<dbReference type="Gene3D" id="1.20.920.10">
    <property type="entry name" value="Bromodomain-like"/>
    <property type="match status" value="1"/>
</dbReference>
<evidence type="ECO:0000256" key="1">
    <source>
        <dbReference type="ARBA" id="ARBA00004123"/>
    </source>
</evidence>
<dbReference type="SUPFAM" id="SSF57903">
    <property type="entry name" value="FYVE/PHD zinc finger"/>
    <property type="match status" value="1"/>
</dbReference>
<evidence type="ECO:0000256" key="13">
    <source>
        <dbReference type="SAM" id="Coils"/>
    </source>
</evidence>
<feature type="region of interest" description="Disordered" evidence="14">
    <location>
        <begin position="1689"/>
        <end position="1717"/>
    </location>
</feature>
<keyword evidence="8" id="KW-0238">DNA-binding</keyword>
<evidence type="ECO:0000256" key="10">
    <source>
        <dbReference type="ARBA" id="ARBA00023242"/>
    </source>
</evidence>
<dbReference type="InterPro" id="IPR019787">
    <property type="entry name" value="Znf_PHD-finger"/>
</dbReference>
<dbReference type="Pfam" id="PF15613">
    <property type="entry name" value="WSD"/>
    <property type="match status" value="1"/>
</dbReference>
<feature type="domain" description="Bromo" evidence="15">
    <location>
        <begin position="1055"/>
        <end position="1119"/>
    </location>
</feature>
<feature type="compositionally biased region" description="Basic and acidic residues" evidence="14">
    <location>
        <begin position="671"/>
        <end position="680"/>
    </location>
</feature>
<dbReference type="GO" id="GO:0005634">
    <property type="term" value="C:nucleus"/>
    <property type="evidence" value="ECO:0007669"/>
    <property type="project" value="UniProtKB-SubCell"/>
</dbReference>
<feature type="region of interest" description="Disordered" evidence="14">
    <location>
        <begin position="130"/>
        <end position="158"/>
    </location>
</feature>
<protein>
    <submittedName>
        <fullName evidence="17">Methyl-CpG-binding domain-containing protein 9</fullName>
    </submittedName>
</protein>
<keyword evidence="9" id="KW-0804">Transcription</keyword>
<dbReference type="InterPro" id="IPR028941">
    <property type="entry name" value="WHIM2_dom"/>
</dbReference>
<dbReference type="InterPro" id="IPR001965">
    <property type="entry name" value="Znf_PHD"/>
</dbReference>
<dbReference type="EMBL" id="JBFOLK010000004">
    <property type="protein sequence ID" value="KAL2519517.1"/>
    <property type="molecule type" value="Genomic_DNA"/>
</dbReference>
<dbReference type="InterPro" id="IPR013083">
    <property type="entry name" value="Znf_RING/FYVE/PHD"/>
</dbReference>
<dbReference type="Gene3D" id="3.30.40.10">
    <property type="entry name" value="Zinc/RING finger domain, C3HC4 (zinc finger)"/>
    <property type="match status" value="1"/>
</dbReference>
<keyword evidence="7 11" id="KW-0103">Bromodomain</keyword>
<feature type="region of interest" description="Disordered" evidence="14">
    <location>
        <begin position="655"/>
        <end position="684"/>
    </location>
</feature>
<keyword evidence="13" id="KW-0175">Coiled coil</keyword>
<keyword evidence="2" id="KW-0808">Transferase</keyword>
<dbReference type="GO" id="GO:0016740">
    <property type="term" value="F:transferase activity"/>
    <property type="evidence" value="ECO:0007669"/>
    <property type="project" value="UniProtKB-KW"/>
</dbReference>
<evidence type="ECO:0000256" key="7">
    <source>
        <dbReference type="ARBA" id="ARBA00023117"/>
    </source>
</evidence>
<dbReference type="PANTHER" id="PTHR47162">
    <property type="entry name" value="OS02G0192300 PROTEIN"/>
    <property type="match status" value="1"/>
</dbReference>
<dbReference type="CDD" id="cd15519">
    <property type="entry name" value="PHD1_Lid2p_like"/>
    <property type="match status" value="1"/>
</dbReference>
<dbReference type="InterPro" id="IPR003889">
    <property type="entry name" value="FYrich_C"/>
</dbReference>
<dbReference type="GO" id="GO:0140993">
    <property type="term" value="F:histone modifying activity"/>
    <property type="evidence" value="ECO:0007669"/>
    <property type="project" value="UniProtKB-ARBA"/>
</dbReference>
<evidence type="ECO:0000256" key="12">
    <source>
        <dbReference type="PROSITE-ProRule" id="PRU00146"/>
    </source>
</evidence>
<keyword evidence="3" id="KW-0479">Metal-binding</keyword>
<keyword evidence="4 12" id="KW-0863">Zinc-finger</keyword>
<feature type="region of interest" description="Disordered" evidence="14">
    <location>
        <begin position="1998"/>
        <end position="2034"/>
    </location>
</feature>
<dbReference type="Pfam" id="PF15612">
    <property type="entry name" value="WHIM1"/>
    <property type="match status" value="1"/>
</dbReference>
<proteinExistence type="predicted"/>
<dbReference type="GO" id="GO:0008270">
    <property type="term" value="F:zinc ion binding"/>
    <property type="evidence" value="ECO:0007669"/>
    <property type="project" value="UniProtKB-KW"/>
</dbReference>
<dbReference type="InterPro" id="IPR003888">
    <property type="entry name" value="FYrich_N"/>
</dbReference>
<keyword evidence="10" id="KW-0539">Nucleus</keyword>
<dbReference type="InterPro" id="IPR001487">
    <property type="entry name" value="Bromodomain"/>
</dbReference>
<feature type="region of interest" description="Disordered" evidence="14">
    <location>
        <begin position="1824"/>
        <end position="1844"/>
    </location>
</feature>
<accession>A0ABD1U3F1</accession>
<dbReference type="InterPro" id="IPR028942">
    <property type="entry name" value="WHIM1_dom"/>
</dbReference>
<evidence type="ECO:0000313" key="17">
    <source>
        <dbReference type="EMBL" id="KAL2519517.1"/>
    </source>
</evidence>
<dbReference type="Proteomes" id="UP001604336">
    <property type="component" value="Unassembled WGS sequence"/>
</dbReference>
<evidence type="ECO:0000256" key="11">
    <source>
        <dbReference type="PROSITE-ProRule" id="PRU00035"/>
    </source>
</evidence>
<dbReference type="PROSITE" id="PS50014">
    <property type="entry name" value="BROMODOMAIN_2"/>
    <property type="match status" value="1"/>
</dbReference>
<dbReference type="SUPFAM" id="SSF47370">
    <property type="entry name" value="Bromodomain"/>
    <property type="match status" value="1"/>
</dbReference>
<dbReference type="InterPro" id="IPR036427">
    <property type="entry name" value="Bromodomain-like_sf"/>
</dbReference>
<dbReference type="SUPFAM" id="SSF54171">
    <property type="entry name" value="DNA-binding domain"/>
    <property type="match status" value="1"/>
</dbReference>
<evidence type="ECO:0000259" key="16">
    <source>
        <dbReference type="PROSITE" id="PS50016"/>
    </source>
</evidence>
<feature type="compositionally biased region" description="Polar residues" evidence="14">
    <location>
        <begin position="141"/>
        <end position="158"/>
    </location>
</feature>
<comment type="subcellular location">
    <subcellularLocation>
        <location evidence="1">Nucleus</location>
    </subcellularLocation>
</comment>
<feature type="region of interest" description="Disordered" evidence="14">
    <location>
        <begin position="1766"/>
        <end position="1811"/>
    </location>
</feature>
<evidence type="ECO:0000256" key="3">
    <source>
        <dbReference type="ARBA" id="ARBA00022723"/>
    </source>
</evidence>
<evidence type="ECO:0000259" key="15">
    <source>
        <dbReference type="PROSITE" id="PS50014"/>
    </source>
</evidence>
<dbReference type="PROSITE" id="PS51543">
    <property type="entry name" value="FYRC"/>
    <property type="match status" value="1"/>
</dbReference>
<evidence type="ECO:0000256" key="2">
    <source>
        <dbReference type="ARBA" id="ARBA00022679"/>
    </source>
</evidence>
<dbReference type="Gene3D" id="3.30.160.360">
    <property type="match status" value="1"/>
</dbReference>
<dbReference type="PROSITE" id="PS51542">
    <property type="entry name" value="FYRN"/>
    <property type="match status" value="1"/>
</dbReference>
<feature type="compositionally biased region" description="Polar residues" evidence="14">
    <location>
        <begin position="1786"/>
        <end position="1798"/>
    </location>
</feature>
<dbReference type="GO" id="GO:0000785">
    <property type="term" value="C:chromatin"/>
    <property type="evidence" value="ECO:0007669"/>
    <property type="project" value="UniProtKB-ARBA"/>
</dbReference>
<organism evidence="17 18">
    <name type="scientific">Abeliophyllum distichum</name>
    <dbReference type="NCBI Taxonomy" id="126358"/>
    <lineage>
        <taxon>Eukaryota</taxon>
        <taxon>Viridiplantae</taxon>
        <taxon>Streptophyta</taxon>
        <taxon>Embryophyta</taxon>
        <taxon>Tracheophyta</taxon>
        <taxon>Spermatophyta</taxon>
        <taxon>Magnoliopsida</taxon>
        <taxon>eudicotyledons</taxon>
        <taxon>Gunneridae</taxon>
        <taxon>Pentapetalae</taxon>
        <taxon>asterids</taxon>
        <taxon>lamiids</taxon>
        <taxon>Lamiales</taxon>
        <taxon>Oleaceae</taxon>
        <taxon>Forsythieae</taxon>
        <taxon>Abeliophyllum</taxon>
    </lineage>
</organism>
<keyword evidence="18" id="KW-1185">Reference proteome</keyword>
<dbReference type="PROSITE" id="PS01359">
    <property type="entry name" value="ZF_PHD_1"/>
    <property type="match status" value="1"/>
</dbReference>
<dbReference type="SMART" id="SM00297">
    <property type="entry name" value="BROMO"/>
    <property type="match status" value="1"/>
</dbReference>
<evidence type="ECO:0000256" key="9">
    <source>
        <dbReference type="ARBA" id="ARBA00023163"/>
    </source>
</evidence>
<keyword evidence="6" id="KW-0805">Transcription regulation</keyword>
<comment type="caution">
    <text evidence="17">The sequence shown here is derived from an EMBL/GenBank/DDBJ whole genome shotgun (WGS) entry which is preliminary data.</text>
</comment>
<evidence type="ECO:0000256" key="5">
    <source>
        <dbReference type="ARBA" id="ARBA00022833"/>
    </source>
</evidence>
<dbReference type="SMART" id="SM00249">
    <property type="entry name" value="PHD"/>
    <property type="match status" value="1"/>
</dbReference>
<dbReference type="PANTHER" id="PTHR47162:SF10">
    <property type="entry name" value="METHYL-CPG-BINDING DOMAIN-CONTAINING PROTEIN 9 ISOFORM X1"/>
    <property type="match status" value="1"/>
</dbReference>
<dbReference type="GO" id="GO:0048731">
    <property type="term" value="P:system development"/>
    <property type="evidence" value="ECO:0007669"/>
    <property type="project" value="UniProtKB-ARBA"/>
</dbReference>
<evidence type="ECO:0000256" key="4">
    <source>
        <dbReference type="ARBA" id="ARBA00022771"/>
    </source>
</evidence>
<evidence type="ECO:0000256" key="14">
    <source>
        <dbReference type="SAM" id="MobiDB-lite"/>
    </source>
</evidence>
<keyword evidence="5" id="KW-0862">Zinc</keyword>
<dbReference type="Pfam" id="PF00628">
    <property type="entry name" value="PHD"/>
    <property type="match status" value="1"/>
</dbReference>
<evidence type="ECO:0000313" key="18">
    <source>
        <dbReference type="Proteomes" id="UP001604336"/>
    </source>
</evidence>
<feature type="coiled-coil region" evidence="13">
    <location>
        <begin position="1303"/>
        <end position="1337"/>
    </location>
</feature>
<feature type="region of interest" description="Disordered" evidence="14">
    <location>
        <begin position="1400"/>
        <end position="1449"/>
    </location>
</feature>
<dbReference type="InterPro" id="IPR019786">
    <property type="entry name" value="Zinc_finger_PHD-type_CS"/>
</dbReference>
<feature type="compositionally biased region" description="Basic residues" evidence="14">
    <location>
        <begin position="2024"/>
        <end position="2034"/>
    </location>
</feature>
<evidence type="ECO:0000256" key="6">
    <source>
        <dbReference type="ARBA" id="ARBA00023015"/>
    </source>
</evidence>
<sequence>MESERSASNASSRLRIDLNEVPISSPGEAQEEVAVSLAAAEASVSGVSVCSVCGIPVGRPVGIATEQPQQEWRCFHCLLKNGGREGGGGSAAVGSGGGPIDINASPPREAETQRERNLVDLTADVAVLVRRDPQEDRGASSKIQASHRSSLSSHCTTSTQSDHLYADNEYNLRKTSSVATNTAISGFEDTMYHGGPTFDDTSNYTGSEYSPQSPNMAYLQSLREYISERKGVLGEGWHVKFEYSEDICTTSAVYIAPDGTRLKSNEEVACHLGLSLSYPRVETESGSNGFGFVRNESQNDQVKETSRFLTVGNSRQRRSTPRSGNWRGFLSGSGIVDGPDNHGDGFPIQFQDFFLISAGNIDSRPSYHSTNQIWPVGYRSSWHDKITGSFFVCDVADGGESGPTFKVQRYPCTMQSIPLCSTVLSRPKLSSCNGDDKLGKDDSAISQVVDDESVSIDMMLNEHSPPSLDDDILTSKKGKEVIHSHEANSSMLPRRSRTKVVDGLKDNIGEFQVEGKSSSSVWEMVFHAFLRAFHETYKQNGEFLFFCTHGSDEMNTENLNSLDSLSKFSSLAGPNIPRSIQNEDEYNSACEMLLTWLRQDRFGLDAEFVQETLEKLPGVTTCSEYKCLNERKHKARLQTVGSGFLMAKRRSNLLGDPESDSSFGNYKRPRLQSDDSERDPCPPGKPLSSKLAAYLIGDALQVWELAWHFLEVLGLGKPFSFQELESELISPWLDSYPVQNSRHETLDKGDAMVFPARVACLSRCTGLILAKTHGSLLNLLVPELLSKVAVHVCPNFDAGEYKSRKGRKKDIDCSAALKKAKLNMLPVNELTWPEIARRYILAVLSMEGNLDSTEIASRESGKVFHCLRGDGGPLCGSLTGIAALEADAVILADAMKQIFGSLKVKSEVVSIYVKESDTSSDSQTIEASEGVLPEWAQVLEPVRKLPTNVGARIRKCIHEALVRKPPESVRKALEHSISKEVYKGNASGPTKRAVISVLANVSREIPRTKPEKKETGMIIINLSDLIMKQCRIVLRRAAAADEDRVFCNLLGKTILRPNDNDDEGLLGYPAMVSRPLDFRSIDLRLAGGAYGESHKAFIDDVREVCNNIRTAYGDRSALIGVAEKLSQKFEDLYEKEVITLVHKITEFANVDSSSGEATKERDDFLASVNEISLPKAPWDDGICKVCGMDRDDDNVLLCDRCDSEYHRYCLSPPLLKIPEGNWYCPSCVGKSISGSAAYSSTLNQRGKRKNKGEFMRKFLESLTRLVNLLETKEYWEFTVDERIFFSKFLFDEALNSASVHDHIDQCASRTSELQQKLRSLSAELKNLQSKEETSAANAEKANSSISSFSGSFSQLEIPLQLDGRNDDWPPSKSNLVKHCPSSSNQAVKVSDALGQLRYQQGAGVQGQQENISPHVHIPQGDSWLNELPSTSSSHTSERAPSANDHKNDVSGLQTSIASIESELLNVSLRKDLLGRDSNGRVYWVFCWPDTRPWVVANGSLTSEKRGPEEFIGVPDSSTWMSYESESEIEKLLGWLQEDNFREKEIKDSILPWLSRKSKDSYYTENHIFNKQESCSSMHSEGRKSLLATNAMTALEKKFGPFLEIKTTIDIHKNLASEVNQDGVMYRCECLELLWSSKEHCPSCHQSFSTGNELSQHSTEKCKTEASTSKISLTTKDTLKCKNLSNASSQSQEKCSGETGIIQRSISEKPRDELSSVEPECPFNFEEIKARFIIQSPIKELVKDIGLIGSGGIPSFLPGEFPYPSDPALTLGSTRENEVSSGEMRTDSVNQQQESSNEPSAIDDMNNNNNQKSNNLLRCAEKAMGKEESKGERFKSISMSERDQVSSMKDKSPLLAVSKSCIIPDSSVRPLVGRASEILRFLKISLLDMDAALPEDALRISRSDHNRRCTWRRFVKSAKTIYEMIQAMVILEDTIKSDYLRSEWWYWSSPSTAAKVSTLSALALRIYALDSAISYGKPVSDGTTKHLIAESALNKEDSIPMDLVNSTSPPVQKTLESDPVENPRSRRRTSKRRND</sequence>
<feature type="region of interest" description="Disordered" evidence="14">
    <location>
        <begin position="1361"/>
        <end position="1383"/>
    </location>
</feature>
<feature type="domain" description="PHD-type" evidence="16">
    <location>
        <begin position="1180"/>
        <end position="1230"/>
    </location>
</feature>
<dbReference type="InterPro" id="IPR016177">
    <property type="entry name" value="DNA-bd_dom_sf"/>
</dbReference>
<reference evidence="18" key="1">
    <citation type="submission" date="2024-07" db="EMBL/GenBank/DDBJ databases">
        <title>Two chromosome-level genome assemblies of Korean endemic species Abeliophyllum distichum and Forsythia ovata (Oleaceae).</title>
        <authorList>
            <person name="Jang H."/>
        </authorList>
    </citation>
    <scope>NUCLEOTIDE SEQUENCE [LARGE SCALE GENOMIC DNA]</scope>
</reference>